<dbReference type="PROSITE" id="PS50158">
    <property type="entry name" value="ZF_CCHC"/>
    <property type="match status" value="2"/>
</dbReference>
<dbReference type="Gene3D" id="3.30.70.270">
    <property type="match status" value="1"/>
</dbReference>
<dbReference type="PANTHER" id="PTHR24559">
    <property type="entry name" value="TRANSPOSON TY3-I GAG-POL POLYPROTEIN"/>
    <property type="match status" value="1"/>
</dbReference>
<feature type="region of interest" description="Disordered" evidence="2">
    <location>
        <begin position="442"/>
        <end position="488"/>
    </location>
</feature>
<keyword evidence="5" id="KW-0695">RNA-directed DNA polymerase</keyword>
<reference evidence="5" key="2">
    <citation type="submission" date="2022-01" db="EMBL/GenBank/DDBJ databases">
        <authorList>
            <person name="Yamashiro T."/>
            <person name="Shiraishi A."/>
            <person name="Satake H."/>
            <person name="Nakayama K."/>
        </authorList>
    </citation>
    <scope>NUCLEOTIDE SEQUENCE</scope>
</reference>
<dbReference type="InterPro" id="IPR001878">
    <property type="entry name" value="Znf_CCHC"/>
</dbReference>
<dbReference type="Gene3D" id="3.10.10.10">
    <property type="entry name" value="HIV Type 1 Reverse Transcriptase, subunit A, domain 1"/>
    <property type="match status" value="1"/>
</dbReference>
<sequence>MKVIKKESEVLWLLMIDDDLFTCDTPFGPTFDEFNRLSRMDDDLFTYEVRIPGLSCPSYDEPQCDNLENYDHEVYERNLCYDEEAKSYVEAERFKELLLRCPQHYLTDMHEVVLFYKGLDVPTRQILDSKGVIPSMNAVDAKKAIQEMADHSQKWHNGTSTRTRSTDTSNGLSVIQAQLNNLRREIKKVNEKIYAAQVGYESCKGPHYTKDCPLKEEVTVFEEALYTQYGVPFSIEEYEKSRANLDSAGSSGGNTGNAEGIVNVQGCSHKTFMNGKPHSFNGTEGVVGLRRWIEKVEQVFEICKCTEEDKVMFAASTFEGRALTWWNGNVHTLGLVNANRIPWTEFKTMMTTEYCPTIEIQRMEQELWTLTLKGDDIEAYNNRFHELALMCPELVPTEKKKIERYVRGFPERIKGNITSSKPATLHDAINMARELVEQAVQGRATRIGESNKRKWEDHQRNNNNNNNNNRNRNNNYHQQQNRRQETARAYAAAPTENRGYAGNLPRCNRCNSHHNGQCPPKCQKCQRTGHREKDCRVRVPGAGVNPLQDMTCYGCGEKGHFKDKCPKGRNQPNEGAHGRAYVVVENPQQNPNVVTGTFLLNDHYACILFDSGAEKSFVSSAFTPFIDIAPTALNTSYEVELADGKVVSTNTVLRGCTLVLLNHVFKIDLLPTRLGSFDVIIGMDWLSYHRAVIDCYEKIVRIPLPNGEILEVQGERPEKDPGSLACIKADEKKLDDIRVVRDFPEVFPDDLSGLPPVREIEFRIDLIPGASPVVKSPYRLAPSEMLELSNQLKELQEKGFIRPSHSPWGAPVLFVKKKDGAMRMCIDYRELNKLTIKSRYPLPIIDDLFDQLQGACCFSKIDLRSGYHQLRVREEDIPKTAFRTRYGHFEFTVMPFGLTNAPAIFMDLMNRVCKPYLDKFVIVFIDDILIYSKSEEEHEVHLKTILDLLKKEKLYAKFSKCEFWLKEVQFLGHVVNRDGIHVDPSKVESVKNWKTLESSTEIRSFLDRGGLLPKSLPGIFGPAGLNMRQAVIELLSDYECEIKYHPGKANVVADALSRKERLKPKRVRAMSITIHFRLKTKILEAQSEASKDLKAPTEWLRGLERHFEQ</sequence>
<dbReference type="Proteomes" id="UP001151760">
    <property type="component" value="Unassembled WGS sequence"/>
</dbReference>
<feature type="domain" description="CCHC-type" evidence="3">
    <location>
        <begin position="521"/>
        <end position="536"/>
    </location>
</feature>
<evidence type="ECO:0000259" key="3">
    <source>
        <dbReference type="PROSITE" id="PS50158"/>
    </source>
</evidence>
<dbReference type="InterPro" id="IPR043128">
    <property type="entry name" value="Rev_trsase/Diguanyl_cyclase"/>
</dbReference>
<keyword evidence="1" id="KW-0862">Zinc</keyword>
<dbReference type="InterPro" id="IPR036875">
    <property type="entry name" value="Znf_CCHC_sf"/>
</dbReference>
<dbReference type="InterPro" id="IPR043502">
    <property type="entry name" value="DNA/RNA_pol_sf"/>
</dbReference>
<feature type="domain" description="Reverse transcriptase" evidence="4">
    <location>
        <begin position="796"/>
        <end position="975"/>
    </location>
</feature>
<dbReference type="SUPFAM" id="SSF50630">
    <property type="entry name" value="Acid proteases"/>
    <property type="match status" value="1"/>
</dbReference>
<keyword evidence="1" id="KW-0863">Zinc-finger</keyword>
<feature type="compositionally biased region" description="Low complexity" evidence="2">
    <location>
        <begin position="461"/>
        <end position="481"/>
    </location>
</feature>
<dbReference type="SUPFAM" id="SSF57756">
    <property type="entry name" value="Retrovirus zinc finger-like domains"/>
    <property type="match status" value="1"/>
</dbReference>
<protein>
    <submittedName>
        <fullName evidence="5">Reverse transcriptase domain-containing protein</fullName>
    </submittedName>
</protein>
<feature type="domain" description="CCHC-type" evidence="3">
    <location>
        <begin position="552"/>
        <end position="567"/>
    </location>
</feature>
<dbReference type="InterPro" id="IPR045358">
    <property type="entry name" value="Ty3_capsid"/>
</dbReference>
<proteinExistence type="predicted"/>
<dbReference type="SMART" id="SM00343">
    <property type="entry name" value="ZnF_C2HC"/>
    <property type="match status" value="2"/>
</dbReference>
<dbReference type="Pfam" id="PF08284">
    <property type="entry name" value="RVP_2"/>
    <property type="match status" value="1"/>
</dbReference>
<dbReference type="Gene3D" id="4.10.60.10">
    <property type="entry name" value="Zinc finger, CCHC-type"/>
    <property type="match status" value="1"/>
</dbReference>
<accession>A0ABQ5I6N9</accession>
<keyword evidence="1" id="KW-0479">Metal-binding</keyword>
<dbReference type="Gene3D" id="2.40.70.10">
    <property type="entry name" value="Acid Proteases"/>
    <property type="match status" value="1"/>
</dbReference>
<keyword evidence="5" id="KW-0808">Transferase</keyword>
<keyword evidence="6" id="KW-1185">Reference proteome</keyword>
<dbReference type="InterPro" id="IPR000477">
    <property type="entry name" value="RT_dom"/>
</dbReference>
<name>A0ABQ5I6N9_9ASTR</name>
<dbReference type="Pfam" id="PF19259">
    <property type="entry name" value="Ty3_capsid"/>
    <property type="match status" value="1"/>
</dbReference>
<keyword evidence="5" id="KW-0548">Nucleotidyltransferase</keyword>
<comment type="caution">
    <text evidence="5">The sequence shown here is derived from an EMBL/GenBank/DDBJ whole genome shotgun (WGS) entry which is preliminary data.</text>
</comment>
<evidence type="ECO:0000256" key="1">
    <source>
        <dbReference type="PROSITE-ProRule" id="PRU00047"/>
    </source>
</evidence>
<reference evidence="5" key="1">
    <citation type="journal article" date="2022" name="Int. J. Mol. Sci.">
        <title>Draft Genome of Tanacetum Coccineum: Genomic Comparison of Closely Related Tanacetum-Family Plants.</title>
        <authorList>
            <person name="Yamashiro T."/>
            <person name="Shiraishi A."/>
            <person name="Nakayama K."/>
            <person name="Satake H."/>
        </authorList>
    </citation>
    <scope>NUCLEOTIDE SEQUENCE</scope>
</reference>
<gene>
    <name evidence="5" type="ORF">Tco_1091311</name>
</gene>
<dbReference type="CDD" id="cd01647">
    <property type="entry name" value="RT_LTR"/>
    <property type="match status" value="1"/>
</dbReference>
<evidence type="ECO:0000256" key="2">
    <source>
        <dbReference type="SAM" id="MobiDB-lite"/>
    </source>
</evidence>
<organism evidence="5 6">
    <name type="scientific">Tanacetum coccineum</name>
    <dbReference type="NCBI Taxonomy" id="301880"/>
    <lineage>
        <taxon>Eukaryota</taxon>
        <taxon>Viridiplantae</taxon>
        <taxon>Streptophyta</taxon>
        <taxon>Embryophyta</taxon>
        <taxon>Tracheophyta</taxon>
        <taxon>Spermatophyta</taxon>
        <taxon>Magnoliopsida</taxon>
        <taxon>eudicotyledons</taxon>
        <taxon>Gunneridae</taxon>
        <taxon>Pentapetalae</taxon>
        <taxon>asterids</taxon>
        <taxon>campanulids</taxon>
        <taxon>Asterales</taxon>
        <taxon>Asteraceae</taxon>
        <taxon>Asteroideae</taxon>
        <taxon>Anthemideae</taxon>
        <taxon>Anthemidinae</taxon>
        <taxon>Tanacetum</taxon>
    </lineage>
</organism>
<dbReference type="PANTHER" id="PTHR24559:SF444">
    <property type="entry name" value="REVERSE TRANSCRIPTASE DOMAIN-CONTAINING PROTEIN"/>
    <property type="match status" value="1"/>
</dbReference>
<dbReference type="InterPro" id="IPR053134">
    <property type="entry name" value="RNA-dir_DNA_polymerase"/>
</dbReference>
<evidence type="ECO:0000313" key="5">
    <source>
        <dbReference type="EMBL" id="GJT95793.1"/>
    </source>
</evidence>
<dbReference type="PROSITE" id="PS50878">
    <property type="entry name" value="RT_POL"/>
    <property type="match status" value="1"/>
</dbReference>
<dbReference type="EMBL" id="BQNB010020423">
    <property type="protein sequence ID" value="GJT95793.1"/>
    <property type="molecule type" value="Genomic_DNA"/>
</dbReference>
<dbReference type="InterPro" id="IPR021109">
    <property type="entry name" value="Peptidase_aspartic_dom_sf"/>
</dbReference>
<dbReference type="SUPFAM" id="SSF56672">
    <property type="entry name" value="DNA/RNA polymerases"/>
    <property type="match status" value="1"/>
</dbReference>
<dbReference type="Pfam" id="PF00078">
    <property type="entry name" value="RVT_1"/>
    <property type="match status" value="1"/>
</dbReference>
<feature type="compositionally biased region" description="Basic and acidic residues" evidence="2">
    <location>
        <begin position="449"/>
        <end position="460"/>
    </location>
</feature>
<dbReference type="GO" id="GO:0003964">
    <property type="term" value="F:RNA-directed DNA polymerase activity"/>
    <property type="evidence" value="ECO:0007669"/>
    <property type="project" value="UniProtKB-KW"/>
</dbReference>
<dbReference type="CDD" id="cd00303">
    <property type="entry name" value="retropepsin_like"/>
    <property type="match status" value="1"/>
</dbReference>
<evidence type="ECO:0000259" key="4">
    <source>
        <dbReference type="PROSITE" id="PS50878"/>
    </source>
</evidence>
<evidence type="ECO:0000313" key="6">
    <source>
        <dbReference type="Proteomes" id="UP001151760"/>
    </source>
</evidence>